<accession>A0A7H9BZ66</accession>
<dbReference type="NCBIfam" id="NF047595">
    <property type="entry name" value="IS66_ISRel24_TnpA"/>
    <property type="match status" value="1"/>
</dbReference>
<dbReference type="Gene3D" id="1.10.10.10">
    <property type="entry name" value="Winged helix-like DNA-binding domain superfamily/Winged helix DNA-binding domain"/>
    <property type="match status" value="1"/>
</dbReference>
<evidence type="ECO:0000256" key="1">
    <source>
        <dbReference type="ARBA" id="ARBA00009964"/>
    </source>
</evidence>
<comment type="similarity">
    <text evidence="1">Belongs to the transposase 8 family.</text>
</comment>
<organism evidence="2 3">
    <name type="scientific">Paracoccus pantotrophus</name>
    <name type="common">Thiosphaera pantotropha</name>
    <dbReference type="NCBI Taxonomy" id="82367"/>
    <lineage>
        <taxon>Bacteria</taxon>
        <taxon>Pseudomonadati</taxon>
        <taxon>Pseudomonadota</taxon>
        <taxon>Alphaproteobacteria</taxon>
        <taxon>Rhodobacterales</taxon>
        <taxon>Paracoccaceae</taxon>
        <taxon>Paracoccus</taxon>
    </lineage>
</organism>
<evidence type="ECO:0000313" key="3">
    <source>
        <dbReference type="Proteomes" id="UP000509322"/>
    </source>
</evidence>
<dbReference type="Pfam" id="PF01527">
    <property type="entry name" value="HTH_Tnp_1"/>
    <property type="match status" value="1"/>
</dbReference>
<dbReference type="GO" id="GO:0004803">
    <property type="term" value="F:transposase activity"/>
    <property type="evidence" value="ECO:0007669"/>
    <property type="project" value="InterPro"/>
</dbReference>
<dbReference type="InterPro" id="IPR002514">
    <property type="entry name" value="Transposase_8"/>
</dbReference>
<gene>
    <name evidence="2" type="ORF">HYQ43_13640</name>
</gene>
<sequence>MCGEVRQRARPWDIGHPAGLLLPVSKYAIASNHAGAYRRWPDEVKARIVAESFQSGVRVVDVARRHDLAAHQLSDWRRQARQGKLVLSADAMADVSSDALPAFVPVSVEPEDDAPSAEADGGTGGVITIEIGDDVVLRVPGDVPAERAAAMARALRGAA</sequence>
<dbReference type="SUPFAM" id="SSF48295">
    <property type="entry name" value="TrpR-like"/>
    <property type="match status" value="1"/>
</dbReference>
<dbReference type="InterPro" id="IPR036388">
    <property type="entry name" value="WH-like_DNA-bd_sf"/>
</dbReference>
<dbReference type="Proteomes" id="UP000509322">
    <property type="component" value="Chromosome 2"/>
</dbReference>
<dbReference type="GO" id="GO:0006313">
    <property type="term" value="P:DNA transposition"/>
    <property type="evidence" value="ECO:0007669"/>
    <property type="project" value="InterPro"/>
</dbReference>
<dbReference type="AlphaFoldDB" id="A0A7H9BZ66"/>
<reference evidence="2 3" key="1">
    <citation type="submission" date="2020-07" db="EMBL/GenBank/DDBJ databases">
        <title>The complete genome of Paracoccus pantotrophus ACCC 10489.</title>
        <authorList>
            <person name="Si Y."/>
        </authorList>
    </citation>
    <scope>NUCLEOTIDE SEQUENCE [LARGE SCALE GENOMIC DNA]</scope>
    <source>
        <strain evidence="2 3">ACCC10489</strain>
    </source>
</reference>
<dbReference type="EMBL" id="CP058690">
    <property type="protein sequence ID" value="QLH16432.1"/>
    <property type="molecule type" value="Genomic_DNA"/>
</dbReference>
<evidence type="ECO:0000313" key="2">
    <source>
        <dbReference type="EMBL" id="QLH16432.1"/>
    </source>
</evidence>
<dbReference type="GO" id="GO:0043565">
    <property type="term" value="F:sequence-specific DNA binding"/>
    <property type="evidence" value="ECO:0007669"/>
    <property type="project" value="InterPro"/>
</dbReference>
<dbReference type="PANTHER" id="PTHR37936:SF3">
    <property type="entry name" value="TRANSPOSASE INSC FOR INSERTION ELEMENT IS2A-RELATED"/>
    <property type="match status" value="1"/>
</dbReference>
<dbReference type="PANTHER" id="PTHR37936">
    <property type="entry name" value="TRANSPOSASE INSC FOR INSERTION ELEMENT IS2A-RELATED"/>
    <property type="match status" value="1"/>
</dbReference>
<protein>
    <submittedName>
        <fullName evidence="2">Transposase</fullName>
    </submittedName>
</protein>
<proteinExistence type="inferred from homology"/>
<dbReference type="InterPro" id="IPR010921">
    <property type="entry name" value="Trp_repressor/repl_initiator"/>
</dbReference>
<name>A0A7H9BZ66_PARPN</name>